<proteinExistence type="inferred from homology"/>
<evidence type="ECO:0000313" key="10">
    <source>
        <dbReference type="Proteomes" id="UP000224634"/>
    </source>
</evidence>
<dbReference type="GO" id="GO:0004022">
    <property type="term" value="F:alcohol dehydrogenase (NAD+) activity"/>
    <property type="evidence" value="ECO:0007669"/>
    <property type="project" value="TreeGrafter"/>
</dbReference>
<dbReference type="GO" id="GO:0005737">
    <property type="term" value="C:cytoplasm"/>
    <property type="evidence" value="ECO:0007669"/>
    <property type="project" value="TreeGrafter"/>
</dbReference>
<feature type="chain" id="PRO_5013310327" description="Alcohol dehydrogenase-like C-terminal domain-containing protein" evidence="7">
    <location>
        <begin position="25"/>
        <end position="301"/>
    </location>
</feature>
<evidence type="ECO:0000259" key="8">
    <source>
        <dbReference type="Pfam" id="PF00107"/>
    </source>
</evidence>
<dbReference type="OrthoDB" id="1560166at2759"/>
<dbReference type="Gene3D" id="3.40.50.720">
    <property type="entry name" value="NAD(P)-binding Rossmann-like Domain"/>
    <property type="match status" value="1"/>
</dbReference>
<evidence type="ECO:0000256" key="5">
    <source>
        <dbReference type="ARBA" id="ARBA00023002"/>
    </source>
</evidence>
<keyword evidence="5" id="KW-0560">Oxidoreductase</keyword>
<keyword evidence="6" id="KW-0520">NAD</keyword>
<dbReference type="InterPro" id="IPR036291">
    <property type="entry name" value="NAD(P)-bd_dom_sf"/>
</dbReference>
<organism evidence="9 10">
    <name type="scientific">Polytolypa hystricis (strain UAMH7299)</name>
    <dbReference type="NCBI Taxonomy" id="1447883"/>
    <lineage>
        <taxon>Eukaryota</taxon>
        <taxon>Fungi</taxon>
        <taxon>Dikarya</taxon>
        <taxon>Ascomycota</taxon>
        <taxon>Pezizomycotina</taxon>
        <taxon>Eurotiomycetes</taxon>
        <taxon>Eurotiomycetidae</taxon>
        <taxon>Onygenales</taxon>
        <taxon>Onygenales incertae sedis</taxon>
        <taxon>Polytolypa</taxon>
    </lineage>
</organism>
<accession>A0A2B7Z004</accession>
<dbReference type="Gene3D" id="3.90.180.10">
    <property type="entry name" value="Medium-chain alcohol dehydrogenases, catalytic domain"/>
    <property type="match status" value="1"/>
</dbReference>
<reference evidence="9 10" key="1">
    <citation type="submission" date="2017-10" db="EMBL/GenBank/DDBJ databases">
        <title>Comparative genomics in systemic dimorphic fungi from Ajellomycetaceae.</title>
        <authorList>
            <person name="Munoz J.F."/>
            <person name="Mcewen J.G."/>
            <person name="Clay O.K."/>
            <person name="Cuomo C.A."/>
        </authorList>
    </citation>
    <scope>NUCLEOTIDE SEQUENCE [LARGE SCALE GENOMIC DNA]</scope>
    <source>
        <strain evidence="9 10">UAMH7299</strain>
    </source>
</reference>
<comment type="cofactor">
    <cofactor evidence="1">
        <name>Zn(2+)</name>
        <dbReference type="ChEBI" id="CHEBI:29105"/>
    </cofactor>
</comment>
<evidence type="ECO:0000256" key="3">
    <source>
        <dbReference type="ARBA" id="ARBA00022723"/>
    </source>
</evidence>
<keyword evidence="7" id="KW-0732">Signal</keyword>
<comment type="caution">
    <text evidence="9">The sequence shown here is derived from an EMBL/GenBank/DDBJ whole genome shotgun (WGS) entry which is preliminary data.</text>
</comment>
<keyword evidence="3" id="KW-0479">Metal-binding</keyword>
<feature type="domain" description="Alcohol dehydrogenase-like C-terminal" evidence="8">
    <location>
        <begin position="130"/>
        <end position="246"/>
    </location>
</feature>
<sequence length="301" mass="32346">MLGELTLKLLSLIGLAIVPREIGSSNGPSLPHITDNLTIPKSGEVIAVGFSGDLYIQERRPGWIREFVPRLLPVSRLQGTLHALQVRPVQHARMRRSALPSSCAGITAFHATIAANIEKGDWRGVVGCGGLGQLAIKYAKAKGYEVIGVDIDDNTLETAKSSGADHVFSSRSNPDFISEIKKITASDDGDGVDAVAVFVAAKPGYEAAKKMVKIGANLIVLGIPKQNLEFPAFELTTGTYKVVGANNSANLKQLAPCAEFTAKHGIHSPAKWYKLEQINEMIQMMQKEAMAGNRLAVSFDE</sequence>
<dbReference type="SUPFAM" id="SSF51735">
    <property type="entry name" value="NAD(P)-binding Rossmann-fold domains"/>
    <property type="match status" value="1"/>
</dbReference>
<feature type="signal peptide" evidence="7">
    <location>
        <begin position="1"/>
        <end position="24"/>
    </location>
</feature>
<evidence type="ECO:0000256" key="7">
    <source>
        <dbReference type="SAM" id="SignalP"/>
    </source>
</evidence>
<dbReference type="GO" id="GO:0046872">
    <property type="term" value="F:metal ion binding"/>
    <property type="evidence" value="ECO:0007669"/>
    <property type="project" value="UniProtKB-KW"/>
</dbReference>
<keyword evidence="10" id="KW-1185">Reference proteome</keyword>
<gene>
    <name evidence="9" type="ORF">AJ80_01306</name>
</gene>
<dbReference type="PANTHER" id="PTHR42940">
    <property type="entry name" value="ALCOHOL DEHYDROGENASE 1-RELATED"/>
    <property type="match status" value="1"/>
</dbReference>
<evidence type="ECO:0000256" key="6">
    <source>
        <dbReference type="ARBA" id="ARBA00023027"/>
    </source>
</evidence>
<dbReference type="PANTHER" id="PTHR42940:SF8">
    <property type="entry name" value="VACUOLAR PROTEIN SORTING-ASSOCIATED PROTEIN 11"/>
    <property type="match status" value="1"/>
</dbReference>
<evidence type="ECO:0000313" key="9">
    <source>
        <dbReference type="EMBL" id="PGH26925.1"/>
    </source>
</evidence>
<dbReference type="Proteomes" id="UP000224634">
    <property type="component" value="Unassembled WGS sequence"/>
</dbReference>
<dbReference type="EMBL" id="PDNA01000011">
    <property type="protein sequence ID" value="PGH26925.1"/>
    <property type="molecule type" value="Genomic_DNA"/>
</dbReference>
<dbReference type="InterPro" id="IPR013149">
    <property type="entry name" value="ADH-like_C"/>
</dbReference>
<name>A0A2B7Z004_POLH7</name>
<evidence type="ECO:0000256" key="1">
    <source>
        <dbReference type="ARBA" id="ARBA00001947"/>
    </source>
</evidence>
<dbReference type="STRING" id="1447883.A0A2B7Z004"/>
<evidence type="ECO:0000256" key="2">
    <source>
        <dbReference type="ARBA" id="ARBA00008072"/>
    </source>
</evidence>
<dbReference type="AlphaFoldDB" id="A0A2B7Z004"/>
<protein>
    <recommendedName>
        <fullName evidence="8">Alcohol dehydrogenase-like C-terminal domain-containing protein</fullName>
    </recommendedName>
</protein>
<keyword evidence="4" id="KW-0862">Zinc</keyword>
<evidence type="ECO:0000256" key="4">
    <source>
        <dbReference type="ARBA" id="ARBA00022833"/>
    </source>
</evidence>
<dbReference type="Pfam" id="PF00107">
    <property type="entry name" value="ADH_zinc_N"/>
    <property type="match status" value="1"/>
</dbReference>
<comment type="similarity">
    <text evidence="2">Belongs to the zinc-containing alcohol dehydrogenase family.</text>
</comment>
<dbReference type="FunFam" id="3.40.50.720:FF:000039">
    <property type="entry name" value="Alcohol dehydrogenase AdhP"/>
    <property type="match status" value="1"/>
</dbReference>